<dbReference type="Pfam" id="PF20511">
    <property type="entry name" value="PMI_typeI_cat"/>
    <property type="match status" value="1"/>
</dbReference>
<dbReference type="Proteomes" id="UP000229095">
    <property type="component" value="Unassembled WGS sequence"/>
</dbReference>
<feature type="domain" description="Phosphomannose isomerase type I catalytic" evidence="9">
    <location>
        <begin position="3"/>
        <end position="152"/>
    </location>
</feature>
<organism evidence="10 11">
    <name type="scientific">Bifidobacterium primatium</name>
    <dbReference type="NCBI Taxonomy" id="2045438"/>
    <lineage>
        <taxon>Bacteria</taxon>
        <taxon>Bacillati</taxon>
        <taxon>Actinomycetota</taxon>
        <taxon>Actinomycetes</taxon>
        <taxon>Bifidobacteriales</taxon>
        <taxon>Bifidobacteriaceae</taxon>
        <taxon>Bifidobacterium</taxon>
    </lineage>
</organism>
<feature type="active site" evidence="7">
    <location>
        <position position="318"/>
    </location>
</feature>
<evidence type="ECO:0000256" key="1">
    <source>
        <dbReference type="ARBA" id="ARBA00000757"/>
    </source>
</evidence>
<dbReference type="PIRSF" id="PIRSF001480">
    <property type="entry name" value="Mannose-6-phosphate_isomerase"/>
    <property type="match status" value="1"/>
</dbReference>
<evidence type="ECO:0000256" key="7">
    <source>
        <dbReference type="PIRSR" id="PIRSR001480-1"/>
    </source>
</evidence>
<dbReference type="GO" id="GO:0008270">
    <property type="term" value="F:zinc ion binding"/>
    <property type="evidence" value="ECO:0007669"/>
    <property type="project" value="InterPro"/>
</dbReference>
<feature type="binding site" evidence="8">
    <location>
        <position position="136"/>
    </location>
    <ligand>
        <name>Zn(2+)</name>
        <dbReference type="ChEBI" id="CHEBI:29105"/>
    </ligand>
</feature>
<dbReference type="InterPro" id="IPR014710">
    <property type="entry name" value="RmlC-like_jellyroll"/>
</dbReference>
<dbReference type="EMBL" id="PEBI01000001">
    <property type="protein sequence ID" value="PJM73890.1"/>
    <property type="molecule type" value="Genomic_DNA"/>
</dbReference>
<dbReference type="OrthoDB" id="9792649at2"/>
<dbReference type="AlphaFoldDB" id="A0A2M9HAQ5"/>
<evidence type="ECO:0000256" key="6">
    <source>
        <dbReference type="ARBA" id="ARBA00023235"/>
    </source>
</evidence>
<reference evidence="10 11" key="1">
    <citation type="submission" date="2017-10" db="EMBL/GenBank/DDBJ databases">
        <title>Draft genome sequences of strains TRE 1, TRE 9, TRE H and TRI 7, isolated from tamarins, belonging to four potential novel Bifidobacterium species.</title>
        <authorList>
            <person name="Mattarelli P."/>
            <person name="Modesto M."/>
            <person name="Puglisi E."/>
            <person name="Morelli L."/>
            <person name="Spezio C."/>
            <person name="Bonetti A."/>
            <person name="Sandri C."/>
        </authorList>
    </citation>
    <scope>NUCLEOTIDE SEQUENCE [LARGE SCALE GENOMIC DNA]</scope>
    <source>
        <strain evidence="11">TRE1</strain>
    </source>
</reference>
<dbReference type="NCBIfam" id="TIGR00218">
    <property type="entry name" value="manA"/>
    <property type="match status" value="1"/>
</dbReference>
<dbReference type="EC" id="5.3.1.8" evidence="3"/>
<sequence length="451" mass="47348">MMPMRPVPKRYAWGSSHRLQAMFPDFTAVDGPLAELWFSGHRQSPSTVLPEGSGEGVSLDELVCREPLAMLGERVSSVWGPELPYLMKVIAVHMPLSLQVHPVAFEARAGFHREQMRGVPVDSPRRSFKDAVDKYEMVVALEPFAASVGFAPLPRQVRLLRAVGHPLTDRMADALSGGLDAEGVGLDVFMPIAARAWSLTQRRVFRAFATAVAYGETSAGASAGPIDWVPLLQAARSSLAASCSGERRAADRHAFDALDNAIVAASAFPGDPCVACLLMMNAVRLAPGEAVAIAPGTVHAYIHGLAAEIMTNSDNVLRAGLTVKHRDVPSVLRNVDVMPAPPYRAECRRLGADAVTYRPEALREFSLTLASAGGFATPARPRVAICLGGEAHLSAGGGRAAVLHGGEAVFVPAADGEMRITVGEGAPVAGDGGGPGTQYAGGGLLLASTGI</sequence>
<feature type="binding site" evidence="8">
    <location>
        <position position="99"/>
    </location>
    <ligand>
        <name>Zn(2+)</name>
        <dbReference type="ChEBI" id="CHEBI:29105"/>
    </ligand>
</feature>
<evidence type="ECO:0000256" key="4">
    <source>
        <dbReference type="ARBA" id="ARBA00022723"/>
    </source>
</evidence>
<dbReference type="GO" id="GO:0005975">
    <property type="term" value="P:carbohydrate metabolic process"/>
    <property type="evidence" value="ECO:0007669"/>
    <property type="project" value="InterPro"/>
</dbReference>
<dbReference type="PRINTS" id="PR00714">
    <property type="entry name" value="MAN6PISMRASE"/>
</dbReference>
<feature type="binding site" evidence="8">
    <location>
        <position position="299"/>
    </location>
    <ligand>
        <name>Zn(2+)</name>
        <dbReference type="ChEBI" id="CHEBI:29105"/>
    </ligand>
</feature>
<name>A0A2M9HAQ5_9BIFI</name>
<dbReference type="InterPro" id="IPR011051">
    <property type="entry name" value="RmlC_Cupin_sf"/>
</dbReference>
<dbReference type="GO" id="GO:0004476">
    <property type="term" value="F:mannose-6-phosphate isomerase activity"/>
    <property type="evidence" value="ECO:0007669"/>
    <property type="project" value="UniProtKB-EC"/>
</dbReference>
<evidence type="ECO:0000256" key="8">
    <source>
        <dbReference type="PIRSR" id="PIRSR001480-2"/>
    </source>
</evidence>
<comment type="similarity">
    <text evidence="2">Belongs to the mannose-6-phosphate isomerase type 1 family.</text>
</comment>
<evidence type="ECO:0000313" key="10">
    <source>
        <dbReference type="EMBL" id="PJM73890.1"/>
    </source>
</evidence>
<keyword evidence="4 8" id="KW-0479">Metal-binding</keyword>
<evidence type="ECO:0000259" key="9">
    <source>
        <dbReference type="Pfam" id="PF20511"/>
    </source>
</evidence>
<dbReference type="RefSeq" id="WP_100510036.1">
    <property type="nucleotide sequence ID" value="NZ_PEBI01000001.1"/>
</dbReference>
<evidence type="ECO:0000256" key="2">
    <source>
        <dbReference type="ARBA" id="ARBA00010772"/>
    </source>
</evidence>
<dbReference type="GO" id="GO:0009298">
    <property type="term" value="P:GDP-mannose biosynthetic process"/>
    <property type="evidence" value="ECO:0007669"/>
    <property type="project" value="InterPro"/>
</dbReference>
<keyword evidence="11" id="KW-1185">Reference proteome</keyword>
<protein>
    <recommendedName>
        <fullName evidence="3">mannose-6-phosphate isomerase</fullName>
        <ecNumber evidence="3">5.3.1.8</ecNumber>
    </recommendedName>
</protein>
<evidence type="ECO:0000256" key="3">
    <source>
        <dbReference type="ARBA" id="ARBA00011956"/>
    </source>
</evidence>
<dbReference type="SUPFAM" id="SSF51182">
    <property type="entry name" value="RmlC-like cupins"/>
    <property type="match status" value="1"/>
</dbReference>
<accession>A0A2M9HAQ5</accession>
<keyword evidence="5 8" id="KW-0862">Zinc</keyword>
<keyword evidence="6 10" id="KW-0413">Isomerase</keyword>
<dbReference type="CDD" id="cd07011">
    <property type="entry name" value="cupin_PMI_type_I_N"/>
    <property type="match status" value="1"/>
</dbReference>
<dbReference type="PANTHER" id="PTHR10309">
    <property type="entry name" value="MANNOSE-6-PHOSPHATE ISOMERASE"/>
    <property type="match status" value="1"/>
</dbReference>
<dbReference type="InterPro" id="IPR046457">
    <property type="entry name" value="PMI_typeI_cat"/>
</dbReference>
<dbReference type="InterPro" id="IPR001250">
    <property type="entry name" value="Man6P_Isoase-1"/>
</dbReference>
<gene>
    <name evidence="10" type="primary">manA</name>
    <name evidence="10" type="ORF">CS006_01620</name>
</gene>
<evidence type="ECO:0000313" key="11">
    <source>
        <dbReference type="Proteomes" id="UP000229095"/>
    </source>
</evidence>
<dbReference type="GO" id="GO:0005829">
    <property type="term" value="C:cytosol"/>
    <property type="evidence" value="ECO:0007669"/>
    <property type="project" value="TreeGrafter"/>
</dbReference>
<comment type="catalytic activity">
    <reaction evidence="1">
        <text>D-mannose 6-phosphate = D-fructose 6-phosphate</text>
        <dbReference type="Rhea" id="RHEA:12356"/>
        <dbReference type="ChEBI" id="CHEBI:58735"/>
        <dbReference type="ChEBI" id="CHEBI:61527"/>
        <dbReference type="EC" id="5.3.1.8"/>
    </reaction>
</comment>
<evidence type="ECO:0000256" key="5">
    <source>
        <dbReference type="ARBA" id="ARBA00022833"/>
    </source>
</evidence>
<dbReference type="PANTHER" id="PTHR10309:SF0">
    <property type="entry name" value="MANNOSE-6-PHOSPHATE ISOMERASE"/>
    <property type="match status" value="1"/>
</dbReference>
<dbReference type="Gene3D" id="2.60.120.10">
    <property type="entry name" value="Jelly Rolls"/>
    <property type="match status" value="2"/>
</dbReference>
<comment type="cofactor">
    <cofactor evidence="8">
        <name>Zn(2+)</name>
        <dbReference type="ChEBI" id="CHEBI:29105"/>
    </cofactor>
    <text evidence="8">Binds 1 zinc ion per subunit.</text>
</comment>
<dbReference type="InterPro" id="IPR016305">
    <property type="entry name" value="Mannose-6-P_Isomerase"/>
</dbReference>
<comment type="caution">
    <text evidence="10">The sequence shown here is derived from an EMBL/GenBank/DDBJ whole genome shotgun (WGS) entry which is preliminary data.</text>
</comment>
<proteinExistence type="inferred from homology"/>
<feature type="binding site" evidence="8">
    <location>
        <position position="101"/>
    </location>
    <ligand>
        <name>Zn(2+)</name>
        <dbReference type="ChEBI" id="CHEBI:29105"/>
    </ligand>
</feature>
<dbReference type="Gene3D" id="1.10.441.10">
    <property type="entry name" value="Phosphomannose Isomerase, domain 2"/>
    <property type="match status" value="1"/>
</dbReference>